<sequence>MARRLLSLWFPRLASDHALRHRPVPGPFALVLRSGRGDRLHCLNPAAEARGLHRGMALADAR</sequence>
<dbReference type="InterPro" id="IPR043502">
    <property type="entry name" value="DNA/RNA_pol_sf"/>
</dbReference>
<evidence type="ECO:0000313" key="2">
    <source>
        <dbReference type="Proteomes" id="UP000297972"/>
    </source>
</evidence>
<evidence type="ECO:0000313" key="1">
    <source>
        <dbReference type="EMBL" id="TGN39095.1"/>
    </source>
</evidence>
<dbReference type="Proteomes" id="UP000297972">
    <property type="component" value="Unassembled WGS sequence"/>
</dbReference>
<reference evidence="1 2" key="1">
    <citation type="submission" date="2019-03" db="EMBL/GenBank/DDBJ databases">
        <authorList>
            <person name="Li J."/>
        </authorList>
    </citation>
    <scope>NUCLEOTIDE SEQUENCE [LARGE SCALE GENOMIC DNA]</scope>
    <source>
        <strain evidence="1 2">3058</strain>
    </source>
</reference>
<protein>
    <submittedName>
        <fullName evidence="1">DNA polymerase Y family protein</fullName>
    </submittedName>
</protein>
<dbReference type="AlphaFoldDB" id="A0A4Z1C6V9"/>
<dbReference type="SUPFAM" id="SSF56672">
    <property type="entry name" value="DNA/RNA polymerases"/>
    <property type="match status" value="1"/>
</dbReference>
<comment type="caution">
    <text evidence="1">The sequence shown here is derived from an EMBL/GenBank/DDBJ whole genome shotgun (WGS) entry which is preliminary data.</text>
</comment>
<gene>
    <name evidence="1" type="ORF">E4L95_21865</name>
</gene>
<dbReference type="EMBL" id="SRPG01000431">
    <property type="protein sequence ID" value="TGN39095.1"/>
    <property type="molecule type" value="Genomic_DNA"/>
</dbReference>
<accession>A0A4Z1C6V9</accession>
<keyword evidence="2" id="KW-1185">Reference proteome</keyword>
<feature type="non-terminal residue" evidence="1">
    <location>
        <position position="62"/>
    </location>
</feature>
<name>A0A4Z1C6V9_9RHOB</name>
<organism evidence="1 2">
    <name type="scientific">Paracoccus liaowanqingii</name>
    <dbReference type="NCBI Taxonomy" id="2560053"/>
    <lineage>
        <taxon>Bacteria</taxon>
        <taxon>Pseudomonadati</taxon>
        <taxon>Pseudomonadota</taxon>
        <taxon>Alphaproteobacteria</taxon>
        <taxon>Rhodobacterales</taxon>
        <taxon>Paracoccaceae</taxon>
        <taxon>Paracoccus</taxon>
    </lineage>
</organism>
<proteinExistence type="predicted"/>